<dbReference type="OMA" id="ATCWKYL"/>
<evidence type="ECO:0000259" key="2">
    <source>
        <dbReference type="Pfam" id="PF20209"/>
    </source>
</evidence>
<gene>
    <name evidence="3" type="ORF">CC1G_12986</name>
</gene>
<proteinExistence type="predicted"/>
<dbReference type="HOGENOM" id="CLU_262560_0_0_1"/>
<dbReference type="Pfam" id="PF14214">
    <property type="entry name" value="Helitron_like_N"/>
    <property type="match status" value="1"/>
</dbReference>
<dbReference type="VEuPathDB" id="FungiDB:CC1G_12986"/>
<protein>
    <submittedName>
        <fullName evidence="3">Uncharacterized protein</fullName>
    </submittedName>
</protein>
<evidence type="ECO:0000313" key="3">
    <source>
        <dbReference type="EMBL" id="EAU80393.2"/>
    </source>
</evidence>
<sequence>MSDLDMEKIVSEWQDVTSPYRFMRSPCAVCSKLIPNSELVILDPTEIDLEILVNPYLPDDVYPVDYNLVAYKGAILCARGLENPRELGKFRACKACANDLSKGLMPKLALANWLYYGRSRLPEDVRRAFEQSTIFERAMIARVRGNGICCRFIERDEEDEEEGVPKDRRRKRSRHVRGNIMMAPLDVLQMHDSLPPSHTEIADTLCIVFISQTMPTRATIESFKPVLVRKSRVKLLLKFLLANNPHYRRVPGFMGYSADRLNALFEGHNDEGVPKAVHFGFLPFNEGIDTAISSHVAGLDTAFEEDSSEILMENTGYTTGDHTAKSYRHMQTDAVNRCLSGKPFLSSRSGARPIPDFGNPYMLSWMFPHLDPWGLGGFYHPLRTRYVSMEEQLSHLLQREDSTFEKDPEFAFVFYNVLRKKMVNTSIRFRAPVATYSRIVRDILDIDRQVLTSLIEKFRVMPWYKPEILAEKQVLRVMASISPVARHVPGTVAQKVMMRNEIRGVINNRGPPTLFVTINPSDVDNPIVRILAGRCETPSQVNELLYDHSKARGAIAVAHPVACVQFFDAMIRQFVNIVLRCGRDEPGVYGICDAYYGTVEAQGRGTLHCHMLVWLRGHPSPRILKELLISDTSYRKMFLLWLESIMQSDFQCENTRRWLNGFDNVESVLKSLGEPHPGSLLGPLLQDYGLRDFKEEMKRHTDRLLLRYNLHKHRATCWKYLNPKEPRSDANCRFGMDGVITARTEIEEDTGRINVKRLNGQMTHYTPLVTFLAKCNHDVKFIGSGKDAKAFMYYVTEYIMKSPITVHAGLAALSYAIRQTERRFTPSTNTLTKPEVVSAMTTAVNSMLGHQEVSHQQVMRDIIVGGPERYTNAVFQTFNWGECLRFVNITHEFREKGIDVPHDPTLDSAINEASGGFVSVTPQSDDVSISSGRLDYVYRSSSSKIGRMGLYTFLASTRKERIKRNDDGDIVHRENRFLFSAAHPQVRSHLLVLRRHSVVPVLLGPNLARSNALDDQDNGWCRDMIILFKPWRNPLDLKEKEELWVESWAKWKPKLGSEELSIIENMAQLAEGKELGPRHKRDRAQADGAGGFRDIGREVEENQTIHSVAFYESNAYKETSSEELQEIQEVPSGYKLTLETLLGCDNANALSKCYPNDVEGRSTVEETLLRSDSGNGMELKELDEGLKSIVEQHENALKHRGGGSLVSDPDIDMDEEIWEGHLRLPAVTIVSAEALDTRPFGIRTVPAEDPRREVVAKDVSDLQTSPILTDCTSRIMPIA</sequence>
<name>A8PHL3_COPC7</name>
<dbReference type="OrthoDB" id="432234at2759"/>
<dbReference type="Pfam" id="PF20209">
    <property type="entry name" value="DUF6570"/>
    <property type="match status" value="1"/>
</dbReference>
<feature type="domain" description="DUF6570" evidence="2">
    <location>
        <begin position="103"/>
        <end position="250"/>
    </location>
</feature>
<dbReference type="InParanoid" id="A8PHL3"/>
<dbReference type="EMBL" id="AACS02000006">
    <property type="protein sequence ID" value="EAU80393.2"/>
    <property type="molecule type" value="Genomic_DNA"/>
</dbReference>
<keyword evidence="4" id="KW-1185">Reference proteome</keyword>
<dbReference type="GeneID" id="6018109"/>
<dbReference type="InterPro" id="IPR046700">
    <property type="entry name" value="DUF6570"/>
</dbReference>
<reference evidence="3 4" key="1">
    <citation type="journal article" date="2010" name="Proc. Natl. Acad. Sci. U.S.A.">
        <title>Insights into evolution of multicellular fungi from the assembled chromosomes of the mushroom Coprinopsis cinerea (Coprinus cinereus).</title>
        <authorList>
            <person name="Stajich J.E."/>
            <person name="Wilke S.K."/>
            <person name="Ahren D."/>
            <person name="Au C.H."/>
            <person name="Birren B.W."/>
            <person name="Borodovsky M."/>
            <person name="Burns C."/>
            <person name="Canback B."/>
            <person name="Casselton L.A."/>
            <person name="Cheng C.K."/>
            <person name="Deng J."/>
            <person name="Dietrich F.S."/>
            <person name="Fargo D.C."/>
            <person name="Farman M.L."/>
            <person name="Gathman A.C."/>
            <person name="Goldberg J."/>
            <person name="Guigo R."/>
            <person name="Hoegger P.J."/>
            <person name="Hooker J.B."/>
            <person name="Huggins A."/>
            <person name="James T.Y."/>
            <person name="Kamada T."/>
            <person name="Kilaru S."/>
            <person name="Kodira C."/>
            <person name="Kues U."/>
            <person name="Kupfer D."/>
            <person name="Kwan H.S."/>
            <person name="Lomsadze A."/>
            <person name="Li W."/>
            <person name="Lilly W.W."/>
            <person name="Ma L.J."/>
            <person name="Mackey A.J."/>
            <person name="Manning G."/>
            <person name="Martin F."/>
            <person name="Muraguchi H."/>
            <person name="Natvig D.O."/>
            <person name="Palmerini H."/>
            <person name="Ramesh M.A."/>
            <person name="Rehmeyer C.J."/>
            <person name="Roe B.A."/>
            <person name="Shenoy N."/>
            <person name="Stanke M."/>
            <person name="Ter-Hovhannisyan V."/>
            <person name="Tunlid A."/>
            <person name="Velagapudi R."/>
            <person name="Vision T.J."/>
            <person name="Zeng Q."/>
            <person name="Zolan M.E."/>
            <person name="Pukkila P.J."/>
        </authorList>
    </citation>
    <scope>NUCLEOTIDE SEQUENCE [LARGE SCALE GENOMIC DNA]</scope>
    <source>
        <strain evidence="4">Okayama-7 / 130 / ATCC MYA-4618 / FGSC 9003</strain>
    </source>
</reference>
<evidence type="ECO:0000313" key="4">
    <source>
        <dbReference type="Proteomes" id="UP000001861"/>
    </source>
</evidence>
<evidence type="ECO:0000259" key="1">
    <source>
        <dbReference type="Pfam" id="PF14214"/>
    </source>
</evidence>
<dbReference type="AlphaFoldDB" id="A8PHL3"/>
<dbReference type="KEGG" id="cci:CC1G_12986"/>
<dbReference type="RefSeq" id="XP_001841429.2">
    <property type="nucleotide sequence ID" value="XM_001841377.2"/>
</dbReference>
<dbReference type="eggNOG" id="KOG0987">
    <property type="taxonomic scope" value="Eukaryota"/>
</dbReference>
<feature type="domain" description="Helitron helicase-like" evidence="1">
    <location>
        <begin position="394"/>
        <end position="613"/>
    </location>
</feature>
<dbReference type="Proteomes" id="UP000001861">
    <property type="component" value="Unassembled WGS sequence"/>
</dbReference>
<dbReference type="InterPro" id="IPR025476">
    <property type="entry name" value="Helitron_helicase-like"/>
</dbReference>
<accession>A8PHL3</accession>
<organism evidence="3 4">
    <name type="scientific">Coprinopsis cinerea (strain Okayama-7 / 130 / ATCC MYA-4618 / FGSC 9003)</name>
    <name type="common">Inky cap fungus</name>
    <name type="synonym">Hormographiella aspergillata</name>
    <dbReference type="NCBI Taxonomy" id="240176"/>
    <lineage>
        <taxon>Eukaryota</taxon>
        <taxon>Fungi</taxon>
        <taxon>Dikarya</taxon>
        <taxon>Basidiomycota</taxon>
        <taxon>Agaricomycotina</taxon>
        <taxon>Agaricomycetes</taxon>
        <taxon>Agaricomycetidae</taxon>
        <taxon>Agaricales</taxon>
        <taxon>Agaricineae</taxon>
        <taxon>Psathyrellaceae</taxon>
        <taxon>Coprinopsis</taxon>
    </lineage>
</organism>
<comment type="caution">
    <text evidence="3">The sequence shown here is derived from an EMBL/GenBank/DDBJ whole genome shotgun (WGS) entry which is preliminary data.</text>
</comment>